<evidence type="ECO:0000256" key="4">
    <source>
        <dbReference type="ARBA" id="ARBA00022777"/>
    </source>
</evidence>
<dbReference type="GO" id="GO:0005829">
    <property type="term" value="C:cytosol"/>
    <property type="evidence" value="ECO:0007669"/>
    <property type="project" value="TreeGrafter"/>
</dbReference>
<dbReference type="BioCyc" id="PMAR59922:G1G80-96-MONOMER"/>
<comment type="function">
    <text evidence="1">Catalyzes the phosphorylation of D-glycero-D-manno-heptose 7-phosphate at the C-1 position to selectively form D-glycero-beta-D-manno-heptose-1,7-bisphosphate.</text>
</comment>
<dbReference type="HOGENOM" id="CLU_534032_0_0_3"/>
<dbReference type="PANTHER" id="PTHR46969:SF1">
    <property type="entry name" value="BIFUNCTIONAL PROTEIN HLDE"/>
    <property type="match status" value="1"/>
</dbReference>
<sequence length="503" mass="55410">MTENMTDTISIRDIGTVLDSVLAYGHFNSVHPGHIRHLKSAKEIGTKVVVAVIGDQSDSVKNFFSQTERAESLALLKLADIIVLLDGEELDVAIEKIRPNTVLLGKEHQRTTNKNIMEAIKTQKRLGGVVKYDAGETHYATSELLGFSQADIRNERTAKFLETCRRQSIQEDQLIEATRLWANTKIVVIGDTIVDQYVACEALGLSAEAPVVVVRELENKNFVGGAAIVASHIRALGAQCHYISVVGNDQEASDVIEILKERDISFNLIKDKTRPTTFKRRYVVENQKLFRVSRLDDRCLSPEKEDEIIQAIEYSFQSANGVVVSDFVYGLLTPRIINHIQVMANKENIMLFGDVQCSSQVGNIAKLKNFTLLCPNEREARIALQDKDSGIEKISHKLITATRAEKLVMKLGAQGFIAYNIQNDGELKNEPFPALSVNPVDVTGAGDSLLAVMAIGLASGQEMMLCSALACCMASTAVDNMGNTPITKADLLEKINRVFSDVM</sequence>
<protein>
    <submittedName>
        <fullName evidence="9">Putative ADP-heptose synthase</fullName>
    </submittedName>
</protein>
<accession>A2C5U5</accession>
<dbReference type="PANTHER" id="PTHR46969">
    <property type="entry name" value="BIFUNCTIONAL PROTEIN HLDE"/>
    <property type="match status" value="1"/>
</dbReference>
<evidence type="ECO:0000256" key="2">
    <source>
        <dbReference type="ARBA" id="ARBA00003753"/>
    </source>
</evidence>
<keyword evidence="3" id="KW-0808">Transferase</keyword>
<name>A2C5U5_PROM3</name>
<dbReference type="Pfam" id="PF00294">
    <property type="entry name" value="PfkB"/>
    <property type="match status" value="1"/>
</dbReference>
<evidence type="ECO:0000256" key="6">
    <source>
        <dbReference type="ARBA" id="ARBA00023277"/>
    </source>
</evidence>
<dbReference type="InterPro" id="IPR029056">
    <property type="entry name" value="Ribokinase-like"/>
</dbReference>
<dbReference type="GO" id="GO:0033786">
    <property type="term" value="F:heptose-1-phosphate adenylyltransferase activity"/>
    <property type="evidence" value="ECO:0007669"/>
    <property type="project" value="TreeGrafter"/>
</dbReference>
<keyword evidence="4" id="KW-0418">Kinase</keyword>
<dbReference type="KEGG" id="pmf:P9303_01001"/>
<evidence type="ECO:0000259" key="8">
    <source>
        <dbReference type="Pfam" id="PF01467"/>
    </source>
</evidence>
<dbReference type="GO" id="GO:0016773">
    <property type="term" value="F:phosphotransferase activity, alcohol group as acceptor"/>
    <property type="evidence" value="ECO:0007669"/>
    <property type="project" value="InterPro"/>
</dbReference>
<dbReference type="SUPFAM" id="SSF52374">
    <property type="entry name" value="Nucleotidylyl transferase"/>
    <property type="match status" value="1"/>
</dbReference>
<dbReference type="CDD" id="cd01172">
    <property type="entry name" value="RfaE_like"/>
    <property type="match status" value="1"/>
</dbReference>
<dbReference type="STRING" id="59922.P9303_01001"/>
<dbReference type="SUPFAM" id="SSF53613">
    <property type="entry name" value="Ribokinase-like"/>
    <property type="match status" value="1"/>
</dbReference>
<dbReference type="Pfam" id="PF01467">
    <property type="entry name" value="CTP_transf_like"/>
    <property type="match status" value="1"/>
</dbReference>
<organism evidence="9 10">
    <name type="scientific">Prochlorococcus marinus (strain MIT 9303)</name>
    <dbReference type="NCBI Taxonomy" id="59922"/>
    <lineage>
        <taxon>Bacteria</taxon>
        <taxon>Bacillati</taxon>
        <taxon>Cyanobacteriota</taxon>
        <taxon>Cyanophyceae</taxon>
        <taxon>Synechococcales</taxon>
        <taxon>Prochlorococcaceae</taxon>
        <taxon>Prochlorococcus</taxon>
    </lineage>
</organism>
<dbReference type="EMBL" id="CP000554">
    <property type="protein sequence ID" value="ABM76855.1"/>
    <property type="molecule type" value="Genomic_DNA"/>
</dbReference>
<keyword evidence="6" id="KW-0119">Carbohydrate metabolism</keyword>
<dbReference type="InterPro" id="IPR011913">
    <property type="entry name" value="RfaE_dom_I"/>
</dbReference>
<dbReference type="Gene3D" id="3.40.1190.20">
    <property type="match status" value="1"/>
</dbReference>
<proteinExistence type="predicted"/>
<evidence type="ECO:0000256" key="3">
    <source>
        <dbReference type="ARBA" id="ARBA00022679"/>
    </source>
</evidence>
<reference evidence="9 10" key="1">
    <citation type="journal article" date="2007" name="PLoS Genet.">
        <title>Patterns and implications of gene gain and loss in the evolution of Prochlorococcus.</title>
        <authorList>
            <person name="Kettler G.C."/>
            <person name="Martiny A.C."/>
            <person name="Huang K."/>
            <person name="Zucker J."/>
            <person name="Coleman M.L."/>
            <person name="Rodrigue S."/>
            <person name="Chen F."/>
            <person name="Lapidus A."/>
            <person name="Ferriera S."/>
            <person name="Johnson J."/>
            <person name="Steglich C."/>
            <person name="Church G.M."/>
            <person name="Richardson P."/>
            <person name="Chisholm S.W."/>
        </authorList>
    </citation>
    <scope>NUCLEOTIDE SEQUENCE [LARGE SCALE GENOMIC DNA]</scope>
    <source>
        <strain evidence="9 10">MIT 9303</strain>
    </source>
</reference>
<evidence type="ECO:0000313" key="9">
    <source>
        <dbReference type="EMBL" id="ABM76855.1"/>
    </source>
</evidence>
<feature type="domain" description="Cytidyltransferase-like" evidence="8">
    <location>
        <begin position="22"/>
        <end position="131"/>
    </location>
</feature>
<dbReference type="GO" id="GO:0033785">
    <property type="term" value="F:heptose 7-phosphate kinase activity"/>
    <property type="evidence" value="ECO:0007669"/>
    <property type="project" value="TreeGrafter"/>
</dbReference>
<dbReference type="Proteomes" id="UP000002274">
    <property type="component" value="Chromosome"/>
</dbReference>
<evidence type="ECO:0000256" key="1">
    <source>
        <dbReference type="ARBA" id="ARBA00002319"/>
    </source>
</evidence>
<comment type="function">
    <text evidence="2">Catalyzes the ADP transfer from ATP to D-glycero-beta-D-manno-heptose 1-phosphate, yielding ADP-D-glycero-beta-D-manno-heptose.</text>
</comment>
<dbReference type="NCBIfam" id="TIGR00125">
    <property type="entry name" value="cyt_tran_rel"/>
    <property type="match status" value="1"/>
</dbReference>
<dbReference type="InterPro" id="IPR011611">
    <property type="entry name" value="PfkB_dom"/>
</dbReference>
<keyword evidence="5" id="KW-0511">Multifunctional enzyme</keyword>
<dbReference type="Gene3D" id="3.40.50.620">
    <property type="entry name" value="HUPs"/>
    <property type="match status" value="1"/>
</dbReference>
<dbReference type="InterPro" id="IPR014729">
    <property type="entry name" value="Rossmann-like_a/b/a_fold"/>
</dbReference>
<evidence type="ECO:0000256" key="5">
    <source>
        <dbReference type="ARBA" id="ARBA00023268"/>
    </source>
</evidence>
<gene>
    <name evidence="9" type="primary">rfaE</name>
    <name evidence="9" type="ordered locus">P9303_01001</name>
</gene>
<dbReference type="AlphaFoldDB" id="A2C5U5"/>
<dbReference type="RefSeq" id="WP_011824786.1">
    <property type="nucleotide sequence ID" value="NC_008820.1"/>
</dbReference>
<evidence type="ECO:0000259" key="7">
    <source>
        <dbReference type="Pfam" id="PF00294"/>
    </source>
</evidence>
<feature type="domain" description="Carbohydrate kinase PfkB" evidence="7">
    <location>
        <begin position="184"/>
        <end position="484"/>
    </location>
</feature>
<evidence type="ECO:0000313" key="10">
    <source>
        <dbReference type="Proteomes" id="UP000002274"/>
    </source>
</evidence>
<dbReference type="InterPro" id="IPR004821">
    <property type="entry name" value="Cyt_trans-like"/>
</dbReference>